<dbReference type="AlphaFoldDB" id="A0A2R5GRT2"/>
<evidence type="ECO:0000313" key="2">
    <source>
        <dbReference type="EMBL" id="GBG33305.1"/>
    </source>
</evidence>
<reference evidence="2 3" key="1">
    <citation type="submission" date="2017-12" db="EMBL/GenBank/DDBJ databases">
        <title>Sequencing, de novo assembly and annotation of complete genome of a new Thraustochytrid species, strain FCC1311.</title>
        <authorList>
            <person name="Sedici K."/>
            <person name="Godart F."/>
            <person name="Aiese Cigliano R."/>
            <person name="Sanseverino W."/>
            <person name="Barakat M."/>
            <person name="Ortet P."/>
            <person name="Marechal E."/>
            <person name="Cagnac O."/>
            <person name="Amato A."/>
        </authorList>
    </citation>
    <scope>NUCLEOTIDE SEQUENCE [LARGE SCALE GENOMIC DNA]</scope>
</reference>
<dbReference type="EMBL" id="BEYU01000151">
    <property type="protein sequence ID" value="GBG33305.1"/>
    <property type="molecule type" value="Genomic_DNA"/>
</dbReference>
<accession>A0A2R5GRT2</accession>
<feature type="region of interest" description="Disordered" evidence="1">
    <location>
        <begin position="32"/>
        <end position="52"/>
    </location>
</feature>
<proteinExistence type="predicted"/>
<comment type="caution">
    <text evidence="2">The sequence shown here is derived from an EMBL/GenBank/DDBJ whole genome shotgun (WGS) entry which is preliminary data.</text>
</comment>
<dbReference type="InParanoid" id="A0A2R5GRT2"/>
<dbReference type="Proteomes" id="UP000241890">
    <property type="component" value="Unassembled WGS sequence"/>
</dbReference>
<feature type="compositionally biased region" description="Basic and acidic residues" evidence="1">
    <location>
        <begin position="42"/>
        <end position="52"/>
    </location>
</feature>
<keyword evidence="3" id="KW-1185">Reference proteome</keyword>
<evidence type="ECO:0000313" key="3">
    <source>
        <dbReference type="Proteomes" id="UP000241890"/>
    </source>
</evidence>
<name>A0A2R5GRT2_9STRA</name>
<evidence type="ECO:0000256" key="1">
    <source>
        <dbReference type="SAM" id="MobiDB-lite"/>
    </source>
</evidence>
<gene>
    <name evidence="2" type="ORF">FCC1311_095292</name>
</gene>
<sequence length="478" mass="53659">MAPPSPRETAVAAAAGPAMALDAYEGYATAERPWAGPGASARETRYQDKHEHQQDWRQQLEKELHLEIKLEDNVEHDKEFLELDVDAVYAYIEQGTLAHKDTGTSVDSSHERVLVGAEEYYSFADHEISISSDGLDQDLFLKRIAVLEQEIETLRFAGNVDLDQENRLLREQIRRHTEFIRTFFLPAAEKAEMLERGNHERAMALQGGISSCIEQIIGLIHTSTCWEKTLGFRLDQGMNVDLRQQRLPYGPVSACKRWNLRSEALHVPMPAKAMSAQLWKHLARERPFQHVKSMCRPGVTRDIEVLTSHMNADVLAELDADVEILRFLESEAGICKETCLIVTRQTKSLYPQTFILSPQVQGAFEEAVPVKCYIVALHGGTEGFRHLQRAPNLDRMQSTEARDDSSLVLGTVIIEDPNDSSTCHVIMAVSQPIGMVTSFGSVNEIFAADGSIHPEQLELQRQKQSYLFRGCGVPNLAP</sequence>
<organism evidence="2 3">
    <name type="scientific">Hondaea fermentalgiana</name>
    <dbReference type="NCBI Taxonomy" id="2315210"/>
    <lineage>
        <taxon>Eukaryota</taxon>
        <taxon>Sar</taxon>
        <taxon>Stramenopiles</taxon>
        <taxon>Bigyra</taxon>
        <taxon>Labyrinthulomycetes</taxon>
        <taxon>Thraustochytrida</taxon>
        <taxon>Thraustochytriidae</taxon>
        <taxon>Hondaea</taxon>
    </lineage>
</organism>
<protein>
    <submittedName>
        <fullName evidence="2">Uncharacterized protein</fullName>
    </submittedName>
</protein>